<reference evidence="1 2" key="1">
    <citation type="submission" date="2020-02" db="EMBL/GenBank/DDBJ databases">
        <title>Whole-genome analyses of novel actinobacteria.</title>
        <authorList>
            <person name="Sahin N."/>
            <person name="Tokatli A."/>
        </authorList>
    </citation>
    <scope>NUCLEOTIDE SEQUENCE [LARGE SCALE GENOMIC DNA]</scope>
    <source>
        <strain evidence="1 2">YC419</strain>
    </source>
</reference>
<comment type="caution">
    <text evidence="1">The sequence shown here is derived from an EMBL/GenBank/DDBJ whole genome shotgun (WGS) entry which is preliminary data.</text>
</comment>
<keyword evidence="2" id="KW-1185">Reference proteome</keyword>
<gene>
    <name evidence="1" type="ORF">G6048_34645</name>
</gene>
<protein>
    <submittedName>
        <fullName evidence="1">Uncharacterized protein</fullName>
    </submittedName>
</protein>
<accession>A0ABX0DYM9</accession>
<dbReference type="EMBL" id="JAAKZX010000158">
    <property type="protein sequence ID" value="NGO47031.1"/>
    <property type="molecule type" value="Genomic_DNA"/>
</dbReference>
<name>A0ABX0DYM9_9ACTN</name>
<dbReference type="Proteomes" id="UP001518140">
    <property type="component" value="Unassembled WGS sequence"/>
</dbReference>
<dbReference type="RefSeq" id="WP_165343556.1">
    <property type="nucleotide sequence ID" value="NZ_JAAKZX010000158.1"/>
</dbReference>
<evidence type="ECO:0000313" key="2">
    <source>
        <dbReference type="Proteomes" id="UP001518140"/>
    </source>
</evidence>
<proteinExistence type="predicted"/>
<organism evidence="1 2">
    <name type="scientific">Streptomyces ureilyticus</name>
    <dbReference type="NCBI Taxonomy" id="1775131"/>
    <lineage>
        <taxon>Bacteria</taxon>
        <taxon>Bacillati</taxon>
        <taxon>Actinomycetota</taxon>
        <taxon>Actinomycetes</taxon>
        <taxon>Kitasatosporales</taxon>
        <taxon>Streptomycetaceae</taxon>
        <taxon>Streptomyces</taxon>
    </lineage>
</organism>
<sequence>MGQATIHFERLEEFLQGEPLSPLLDPAFNSDVQLRLTRHQMAQMRDDLNEVLTR</sequence>
<evidence type="ECO:0000313" key="1">
    <source>
        <dbReference type="EMBL" id="NGO47031.1"/>
    </source>
</evidence>